<dbReference type="InterPro" id="IPR018531">
    <property type="entry name" value="DUF1993"/>
</dbReference>
<dbReference type="AlphaFoldDB" id="A0A6A6RDW0"/>
<accession>A0A6A6RDW0</accession>
<organism evidence="1 2">
    <name type="scientific">Lophium mytilinum</name>
    <dbReference type="NCBI Taxonomy" id="390894"/>
    <lineage>
        <taxon>Eukaryota</taxon>
        <taxon>Fungi</taxon>
        <taxon>Dikarya</taxon>
        <taxon>Ascomycota</taxon>
        <taxon>Pezizomycotina</taxon>
        <taxon>Dothideomycetes</taxon>
        <taxon>Pleosporomycetidae</taxon>
        <taxon>Mytilinidiales</taxon>
        <taxon>Mytilinidiaceae</taxon>
        <taxon>Lophium</taxon>
    </lineage>
</organism>
<sequence>MGVPFYNLTVPVFVRAFANLSAILKIAEAHAKTNNIDPSTLLEARLYPDMASLPFQIQRCSDSAKLAAVRLSGAENVSMADTETTFEQLHERIQKTVDFLQATDEKAWEGKETFLVNFRMGPIEKTYSGERYMLEFALPNFFFHVTTAYDILRSKGVPIGKMQYLAGGFM</sequence>
<dbReference type="PANTHER" id="PTHR36922:SF1">
    <property type="entry name" value="DUF1993 DOMAIN-CONTAINING PROTEIN"/>
    <property type="match status" value="1"/>
</dbReference>
<dbReference type="InterPro" id="IPR034660">
    <property type="entry name" value="DinB/YfiT-like"/>
</dbReference>
<dbReference type="Gene3D" id="1.20.120.450">
    <property type="entry name" value="dinb family like domain"/>
    <property type="match status" value="1"/>
</dbReference>
<dbReference type="Pfam" id="PF09351">
    <property type="entry name" value="DUF1993"/>
    <property type="match status" value="1"/>
</dbReference>
<dbReference type="PANTHER" id="PTHR36922">
    <property type="entry name" value="BLL2446 PROTEIN"/>
    <property type="match status" value="1"/>
</dbReference>
<protein>
    <submittedName>
        <fullName evidence="1">Uncharacterized protein</fullName>
    </submittedName>
</protein>
<gene>
    <name evidence="1" type="ORF">BU16DRAFT_554674</name>
</gene>
<reference evidence="1" key="1">
    <citation type="journal article" date="2020" name="Stud. Mycol.">
        <title>101 Dothideomycetes genomes: a test case for predicting lifestyles and emergence of pathogens.</title>
        <authorList>
            <person name="Haridas S."/>
            <person name="Albert R."/>
            <person name="Binder M."/>
            <person name="Bloem J."/>
            <person name="Labutti K."/>
            <person name="Salamov A."/>
            <person name="Andreopoulos B."/>
            <person name="Baker S."/>
            <person name="Barry K."/>
            <person name="Bills G."/>
            <person name="Bluhm B."/>
            <person name="Cannon C."/>
            <person name="Castanera R."/>
            <person name="Culley D."/>
            <person name="Daum C."/>
            <person name="Ezra D."/>
            <person name="Gonzalez J."/>
            <person name="Henrissat B."/>
            <person name="Kuo A."/>
            <person name="Liang C."/>
            <person name="Lipzen A."/>
            <person name="Lutzoni F."/>
            <person name="Magnuson J."/>
            <person name="Mondo S."/>
            <person name="Nolan M."/>
            <person name="Ohm R."/>
            <person name="Pangilinan J."/>
            <person name="Park H.-J."/>
            <person name="Ramirez L."/>
            <person name="Alfaro M."/>
            <person name="Sun H."/>
            <person name="Tritt A."/>
            <person name="Yoshinaga Y."/>
            <person name="Zwiers L.-H."/>
            <person name="Turgeon B."/>
            <person name="Goodwin S."/>
            <person name="Spatafora J."/>
            <person name="Crous P."/>
            <person name="Grigoriev I."/>
        </authorList>
    </citation>
    <scope>NUCLEOTIDE SEQUENCE</scope>
    <source>
        <strain evidence="1">CBS 269.34</strain>
    </source>
</reference>
<keyword evidence="2" id="KW-1185">Reference proteome</keyword>
<evidence type="ECO:0000313" key="1">
    <source>
        <dbReference type="EMBL" id="KAF2502624.1"/>
    </source>
</evidence>
<name>A0A6A6RDW0_9PEZI</name>
<evidence type="ECO:0000313" key="2">
    <source>
        <dbReference type="Proteomes" id="UP000799750"/>
    </source>
</evidence>
<dbReference type="SUPFAM" id="SSF109854">
    <property type="entry name" value="DinB/YfiT-like putative metalloenzymes"/>
    <property type="match status" value="1"/>
</dbReference>
<dbReference type="Proteomes" id="UP000799750">
    <property type="component" value="Unassembled WGS sequence"/>
</dbReference>
<dbReference type="EMBL" id="MU004181">
    <property type="protein sequence ID" value="KAF2502624.1"/>
    <property type="molecule type" value="Genomic_DNA"/>
</dbReference>
<dbReference type="OrthoDB" id="3724345at2759"/>
<proteinExistence type="predicted"/>